<proteinExistence type="predicted"/>
<keyword evidence="3" id="KW-1185">Reference proteome</keyword>
<dbReference type="Proteomes" id="UP000031523">
    <property type="component" value="Chromosome"/>
</dbReference>
<protein>
    <submittedName>
        <fullName evidence="2">Uncharacterized protein</fullName>
    </submittedName>
</protein>
<accession>A0A0B5F401</accession>
<organism evidence="2 3">
    <name type="scientific">Streptomyces albus (strain ATCC 21838 / DSM 41398 / FERM P-419 / JCM 4703 / NBRC 107858)</name>
    <dbReference type="NCBI Taxonomy" id="1081613"/>
    <lineage>
        <taxon>Bacteria</taxon>
        <taxon>Bacillati</taxon>
        <taxon>Actinomycetota</taxon>
        <taxon>Actinomycetes</taxon>
        <taxon>Kitasatosporales</taxon>
        <taxon>Streptomycetaceae</taxon>
        <taxon>Streptomyces</taxon>
    </lineage>
</organism>
<evidence type="ECO:0000313" key="2">
    <source>
        <dbReference type="EMBL" id="AJE86305.1"/>
    </source>
</evidence>
<gene>
    <name evidence="2" type="ORF">SLNWT_5929</name>
</gene>
<sequence>MPGHHIRDHLPEHQQSPGPGLDGITGPGEATGLRGATGSREVP</sequence>
<reference evidence="2 3" key="1">
    <citation type="submission" date="2015-01" db="EMBL/GenBank/DDBJ databases">
        <title>Enhanced salinomycin production by adjusting the supply of polyketide extender units in Streptomyce albus DSM 41398.</title>
        <authorList>
            <person name="Lu C."/>
        </authorList>
    </citation>
    <scope>NUCLEOTIDE SEQUENCE [LARGE SCALE GENOMIC DNA]</scope>
    <source>
        <strain evidence="3">ATCC 21838 / DSM 41398 / FERM P-419 / JCM 4703 / NBRC 107858</strain>
    </source>
</reference>
<feature type="region of interest" description="Disordered" evidence="1">
    <location>
        <begin position="1"/>
        <end position="43"/>
    </location>
</feature>
<evidence type="ECO:0000313" key="3">
    <source>
        <dbReference type="Proteomes" id="UP000031523"/>
    </source>
</evidence>
<dbReference type="EMBL" id="CP010519">
    <property type="protein sequence ID" value="AJE86305.1"/>
    <property type="molecule type" value="Genomic_DNA"/>
</dbReference>
<evidence type="ECO:0000256" key="1">
    <source>
        <dbReference type="SAM" id="MobiDB-lite"/>
    </source>
</evidence>
<dbReference type="AlphaFoldDB" id="A0A0B5F401"/>
<dbReference type="KEGG" id="sals:SLNWT_5929"/>
<name>A0A0B5F401_STRA4</name>